<reference evidence="3" key="1">
    <citation type="journal article" date="2014" name="Int. J. Syst. Evol. Microbiol.">
        <title>Complete genome sequence of Corynebacterium casei LMG S-19264T (=DSM 44701T), isolated from a smear-ripened cheese.</title>
        <authorList>
            <consortium name="US DOE Joint Genome Institute (JGI-PGF)"/>
            <person name="Walter F."/>
            <person name="Albersmeier A."/>
            <person name="Kalinowski J."/>
            <person name="Ruckert C."/>
        </authorList>
    </citation>
    <scope>NUCLEOTIDE SEQUENCE</scope>
    <source>
        <strain evidence="3">KCTC 32337</strain>
    </source>
</reference>
<dbReference type="EMBL" id="BMZC01000016">
    <property type="protein sequence ID" value="GGZ79730.1"/>
    <property type="molecule type" value="Genomic_DNA"/>
</dbReference>
<sequence>MKHLSLCYFVALPAMLLSLSAQAHDPKEHMKEAQAPDCAAMKDMDHANMDMKDPVMQAMMQKCMNAMHKDEEGEHEAHGDEGHADQGKQDEKADEKKPAKHQHKQ</sequence>
<feature type="chain" id="PRO_5034049732" description="Pentapeptide MXKDX repeat protein" evidence="2">
    <location>
        <begin position="24"/>
        <end position="105"/>
    </location>
</feature>
<keyword evidence="2" id="KW-0732">Signal</keyword>
<evidence type="ECO:0008006" key="5">
    <source>
        <dbReference type="Google" id="ProtNLM"/>
    </source>
</evidence>
<evidence type="ECO:0000256" key="2">
    <source>
        <dbReference type="SAM" id="SignalP"/>
    </source>
</evidence>
<evidence type="ECO:0000256" key="1">
    <source>
        <dbReference type="SAM" id="MobiDB-lite"/>
    </source>
</evidence>
<proteinExistence type="predicted"/>
<dbReference type="AlphaFoldDB" id="A0A8H9IGP7"/>
<gene>
    <name evidence="3" type="ORF">GCM10011274_42040</name>
</gene>
<organism evidence="3 4">
    <name type="scientific">Paraglaciecola chathamensis</name>
    <dbReference type="NCBI Taxonomy" id="368405"/>
    <lineage>
        <taxon>Bacteria</taxon>
        <taxon>Pseudomonadati</taxon>
        <taxon>Pseudomonadota</taxon>
        <taxon>Gammaproteobacteria</taxon>
        <taxon>Alteromonadales</taxon>
        <taxon>Alteromonadaceae</taxon>
        <taxon>Paraglaciecola</taxon>
    </lineage>
</organism>
<evidence type="ECO:0000313" key="4">
    <source>
        <dbReference type="Proteomes" id="UP000622604"/>
    </source>
</evidence>
<feature type="signal peptide" evidence="2">
    <location>
        <begin position="1"/>
        <end position="23"/>
    </location>
</feature>
<accession>A0A8H9IGP7</accession>
<protein>
    <recommendedName>
        <fullName evidence="5">Pentapeptide MXKDX repeat protein</fullName>
    </recommendedName>
</protein>
<evidence type="ECO:0000313" key="3">
    <source>
        <dbReference type="EMBL" id="GGZ79730.1"/>
    </source>
</evidence>
<feature type="compositionally biased region" description="Basic and acidic residues" evidence="1">
    <location>
        <begin position="67"/>
        <end position="97"/>
    </location>
</feature>
<name>A0A8H9IGP7_9ALTE</name>
<comment type="caution">
    <text evidence="3">The sequence shown here is derived from an EMBL/GenBank/DDBJ whole genome shotgun (WGS) entry which is preliminary data.</text>
</comment>
<dbReference type="RefSeq" id="WP_191867156.1">
    <property type="nucleotide sequence ID" value="NZ_BMZC01000016.1"/>
</dbReference>
<dbReference type="Proteomes" id="UP000622604">
    <property type="component" value="Unassembled WGS sequence"/>
</dbReference>
<reference evidence="3" key="2">
    <citation type="submission" date="2020-09" db="EMBL/GenBank/DDBJ databases">
        <authorList>
            <person name="Sun Q."/>
            <person name="Kim S."/>
        </authorList>
    </citation>
    <scope>NUCLEOTIDE SEQUENCE</scope>
    <source>
        <strain evidence="3">KCTC 32337</strain>
    </source>
</reference>
<feature type="region of interest" description="Disordered" evidence="1">
    <location>
        <begin position="65"/>
        <end position="105"/>
    </location>
</feature>